<dbReference type="Pfam" id="PF02687">
    <property type="entry name" value="FtsX"/>
    <property type="match status" value="1"/>
</dbReference>
<dbReference type="EMBL" id="BDGJ01000008">
    <property type="protein sequence ID" value="GAW91157.1"/>
    <property type="molecule type" value="Genomic_DNA"/>
</dbReference>
<feature type="domain" description="MacB-like periplasmic core" evidence="9">
    <location>
        <begin position="22"/>
        <end position="244"/>
    </location>
</feature>
<evidence type="ECO:0000256" key="1">
    <source>
        <dbReference type="ARBA" id="ARBA00004651"/>
    </source>
</evidence>
<dbReference type="Proteomes" id="UP000197032">
    <property type="component" value="Unassembled WGS sequence"/>
</dbReference>
<protein>
    <submittedName>
        <fullName evidence="10">Uncharacterized protein</fullName>
    </submittedName>
</protein>
<accession>A0A1Z5HP49</accession>
<feature type="transmembrane region" description="Helical" evidence="7">
    <location>
        <begin position="362"/>
        <end position="384"/>
    </location>
</feature>
<dbReference type="RefSeq" id="WP_088552739.1">
    <property type="nucleotide sequence ID" value="NZ_BDGJ01000008.1"/>
</dbReference>
<proteinExistence type="inferred from homology"/>
<name>A0A1Z5HP49_9FIRM</name>
<dbReference type="InterPro" id="IPR050250">
    <property type="entry name" value="Macrolide_Exporter_MacB"/>
</dbReference>
<evidence type="ECO:0000259" key="8">
    <source>
        <dbReference type="Pfam" id="PF02687"/>
    </source>
</evidence>
<evidence type="ECO:0000256" key="6">
    <source>
        <dbReference type="ARBA" id="ARBA00038076"/>
    </source>
</evidence>
<evidence type="ECO:0000256" key="5">
    <source>
        <dbReference type="ARBA" id="ARBA00023136"/>
    </source>
</evidence>
<comment type="caution">
    <text evidence="10">The sequence shown here is derived from an EMBL/GenBank/DDBJ whole genome shotgun (WGS) entry which is preliminary data.</text>
</comment>
<dbReference type="Pfam" id="PF12704">
    <property type="entry name" value="MacB_PCD"/>
    <property type="match status" value="1"/>
</dbReference>
<dbReference type="PANTHER" id="PTHR30572:SF4">
    <property type="entry name" value="ABC TRANSPORTER PERMEASE YTRF"/>
    <property type="match status" value="1"/>
</dbReference>
<keyword evidence="4 7" id="KW-1133">Transmembrane helix</keyword>
<feature type="transmembrane region" description="Helical" evidence="7">
    <location>
        <begin position="322"/>
        <end position="350"/>
    </location>
</feature>
<keyword evidence="5 7" id="KW-0472">Membrane</keyword>
<feature type="transmembrane region" description="Helical" evidence="7">
    <location>
        <begin position="277"/>
        <end position="301"/>
    </location>
</feature>
<evidence type="ECO:0000313" key="11">
    <source>
        <dbReference type="Proteomes" id="UP000197032"/>
    </source>
</evidence>
<dbReference type="InterPro" id="IPR003838">
    <property type="entry name" value="ABC3_permease_C"/>
</dbReference>
<sequence>MSLIDGIKLALKGLAANKLRAFLTALGVIIGVASVVTLISIGEGVRSYISNQIQALGSNLIIVTPHKAGGLTAASLGGTVSKLTFEDAQAIESQAPAVKGVAPIIEVGSRIQFDKAKKETLVNGTSPAYPQVRNSPVEAGRFISDQDTKLRKQVVVLGHTTFKRLFKGTKEEAIGKKVKINGREYEVIGVMARKGNTLTINNDDRVFIPITTAEKHYDTSQVGLMFISARSPGQVEKAEEQVKKILLKRHKGEDFMVTEQRAILNAFRGITNTLTAMLGGIASVSLIVGGIGIMNIMLVSVMERIGEIGLRKALGARRRDILLQFLLEAIALSVGGGVIGVFLGIVASYLITQYIPYLTTVIPPWSLVVAFLFAVLVGIFFGYYPARKAALLDPLEALRYE</sequence>
<evidence type="ECO:0000256" key="7">
    <source>
        <dbReference type="SAM" id="Phobius"/>
    </source>
</evidence>
<dbReference type="GO" id="GO:0005886">
    <property type="term" value="C:plasma membrane"/>
    <property type="evidence" value="ECO:0007669"/>
    <property type="project" value="UniProtKB-SubCell"/>
</dbReference>
<reference evidence="11" key="1">
    <citation type="journal article" date="2017" name="Appl. Environ. Microbiol.">
        <title>Genomic analysis of Calderihabitans maritimus KKC1, a thermophilic hydrogenogenic carboxydotrophic bacterium isolated from marine sediment.</title>
        <authorList>
            <person name="Omae K."/>
            <person name="Yoneda Y."/>
            <person name="Fukuyama Y."/>
            <person name="Yoshida T."/>
            <person name="Sako Y."/>
        </authorList>
    </citation>
    <scope>NUCLEOTIDE SEQUENCE [LARGE SCALE GENOMIC DNA]</scope>
    <source>
        <strain evidence="11">KKC1</strain>
    </source>
</reference>
<evidence type="ECO:0000256" key="2">
    <source>
        <dbReference type="ARBA" id="ARBA00022475"/>
    </source>
</evidence>
<feature type="transmembrane region" description="Helical" evidence="7">
    <location>
        <begin position="21"/>
        <end position="42"/>
    </location>
</feature>
<feature type="domain" description="ABC3 transporter permease C-terminal" evidence="8">
    <location>
        <begin position="281"/>
        <end position="390"/>
    </location>
</feature>
<dbReference type="GO" id="GO:0022857">
    <property type="term" value="F:transmembrane transporter activity"/>
    <property type="evidence" value="ECO:0007669"/>
    <property type="project" value="TreeGrafter"/>
</dbReference>
<dbReference type="OrthoDB" id="9770036at2"/>
<evidence type="ECO:0000313" key="10">
    <source>
        <dbReference type="EMBL" id="GAW91157.1"/>
    </source>
</evidence>
<evidence type="ECO:0000259" key="9">
    <source>
        <dbReference type="Pfam" id="PF12704"/>
    </source>
</evidence>
<organism evidence="10 11">
    <name type="scientific">Calderihabitans maritimus</name>
    <dbReference type="NCBI Taxonomy" id="1246530"/>
    <lineage>
        <taxon>Bacteria</taxon>
        <taxon>Bacillati</taxon>
        <taxon>Bacillota</taxon>
        <taxon>Clostridia</taxon>
        <taxon>Neomoorellales</taxon>
        <taxon>Calderihabitantaceae</taxon>
        <taxon>Calderihabitans</taxon>
    </lineage>
</organism>
<evidence type="ECO:0000256" key="4">
    <source>
        <dbReference type="ARBA" id="ARBA00022989"/>
    </source>
</evidence>
<dbReference type="InterPro" id="IPR025857">
    <property type="entry name" value="MacB_PCD"/>
</dbReference>
<dbReference type="PANTHER" id="PTHR30572">
    <property type="entry name" value="MEMBRANE COMPONENT OF TRANSPORTER-RELATED"/>
    <property type="match status" value="1"/>
</dbReference>
<comment type="subcellular location">
    <subcellularLocation>
        <location evidence="1">Cell membrane</location>
        <topology evidence="1">Multi-pass membrane protein</topology>
    </subcellularLocation>
</comment>
<keyword evidence="2" id="KW-1003">Cell membrane</keyword>
<evidence type="ECO:0000256" key="3">
    <source>
        <dbReference type="ARBA" id="ARBA00022692"/>
    </source>
</evidence>
<keyword evidence="11" id="KW-1185">Reference proteome</keyword>
<comment type="similarity">
    <text evidence="6">Belongs to the ABC-4 integral membrane protein family.</text>
</comment>
<keyword evidence="3 7" id="KW-0812">Transmembrane</keyword>
<gene>
    <name evidence="10" type="ORF">KKC1_03190</name>
</gene>
<dbReference type="AlphaFoldDB" id="A0A1Z5HP49"/>